<organism evidence="13 14">
    <name type="scientific">Caballeronia choica</name>
    <dbReference type="NCBI Taxonomy" id="326476"/>
    <lineage>
        <taxon>Bacteria</taxon>
        <taxon>Pseudomonadati</taxon>
        <taxon>Pseudomonadota</taxon>
        <taxon>Betaproteobacteria</taxon>
        <taxon>Burkholderiales</taxon>
        <taxon>Burkholderiaceae</taxon>
        <taxon>Caballeronia</taxon>
    </lineage>
</organism>
<evidence type="ECO:0000256" key="9">
    <source>
        <dbReference type="ARBA" id="ARBA00023136"/>
    </source>
</evidence>
<evidence type="ECO:0000256" key="2">
    <source>
        <dbReference type="ARBA" id="ARBA00011233"/>
    </source>
</evidence>
<dbReference type="PANTHER" id="PTHR34501:SF9">
    <property type="entry name" value="MAJOR OUTER MEMBRANE PROTEIN P.IA"/>
    <property type="match status" value="1"/>
</dbReference>
<dbReference type="CDD" id="cd00342">
    <property type="entry name" value="gram_neg_porins"/>
    <property type="match status" value="1"/>
</dbReference>
<dbReference type="InterPro" id="IPR023614">
    <property type="entry name" value="Porin_dom_sf"/>
</dbReference>
<evidence type="ECO:0000256" key="3">
    <source>
        <dbReference type="ARBA" id="ARBA00022448"/>
    </source>
</evidence>
<keyword evidence="5" id="KW-0812">Transmembrane</keyword>
<keyword evidence="7" id="KW-0406">Ion transport</keyword>
<evidence type="ECO:0000256" key="5">
    <source>
        <dbReference type="ARBA" id="ARBA00022692"/>
    </source>
</evidence>
<evidence type="ECO:0000313" key="14">
    <source>
        <dbReference type="Proteomes" id="UP000054770"/>
    </source>
</evidence>
<keyword evidence="3" id="KW-0813">Transport</keyword>
<keyword evidence="4" id="KW-1134">Transmembrane beta strand</keyword>
<dbReference type="EMBL" id="FCON02000047">
    <property type="protein sequence ID" value="SAL71517.1"/>
    <property type="molecule type" value="Genomic_DNA"/>
</dbReference>
<evidence type="ECO:0000256" key="1">
    <source>
        <dbReference type="ARBA" id="ARBA00004571"/>
    </source>
</evidence>
<evidence type="ECO:0000259" key="12">
    <source>
        <dbReference type="Pfam" id="PF13609"/>
    </source>
</evidence>
<dbReference type="InterPro" id="IPR050298">
    <property type="entry name" value="Gram-neg_bact_OMP"/>
</dbReference>
<evidence type="ECO:0000256" key="7">
    <source>
        <dbReference type="ARBA" id="ARBA00023065"/>
    </source>
</evidence>
<feature type="signal peptide" evidence="11">
    <location>
        <begin position="1"/>
        <end position="24"/>
    </location>
</feature>
<comment type="subunit">
    <text evidence="2">Homotrimer.</text>
</comment>
<keyword evidence="10" id="KW-0998">Cell outer membrane</keyword>
<dbReference type="Proteomes" id="UP000054770">
    <property type="component" value="Unassembled WGS sequence"/>
</dbReference>
<evidence type="ECO:0000256" key="8">
    <source>
        <dbReference type="ARBA" id="ARBA00023114"/>
    </source>
</evidence>
<name>A0A158JRR8_9BURK</name>
<dbReference type="Pfam" id="PF13609">
    <property type="entry name" value="Porin_4"/>
    <property type="match status" value="1"/>
</dbReference>
<feature type="chain" id="PRO_5011115698" evidence="11">
    <location>
        <begin position="25"/>
        <end position="371"/>
    </location>
</feature>
<sequence length="371" mass="39635">MKKFRRAIAALVVAELLCASHAWAGESFQILVPDAFVGTSGTMLYGVADAGLQYSHAGSKEVLGMESGAGATSRFGFLGVEQLGGGLYVRFNLESALKLTNGTAGSTTAQNESTFFSREANISLISNDWGRIKMGRQYPTELSLSLDPFYAVGAFSPYASLASLSLDLGTAATIGDSRISNAVAYMTPVIGGFQFEVMGAPRGVTTPGYPESYFQGAQLEYLNGPLYLGVFYDVIHTDPTAALPSVKNKWLGAGAMYDFGAVRLSYEFNMTVPDYAHYYVATTHMIGVNARQGTNDIKFSAVYRNVAGRSASNSLALGLGYDYNLSKVTALYVRLGYVVNQKNAIATLANGSLSQPGDDQSVVAIGIRKRF</sequence>
<dbReference type="SUPFAM" id="SSF56935">
    <property type="entry name" value="Porins"/>
    <property type="match status" value="1"/>
</dbReference>
<comment type="caution">
    <text evidence="13">The sequence shown here is derived from an EMBL/GenBank/DDBJ whole genome shotgun (WGS) entry which is preliminary data.</text>
</comment>
<dbReference type="GO" id="GO:0006811">
    <property type="term" value="P:monoatomic ion transport"/>
    <property type="evidence" value="ECO:0007669"/>
    <property type="project" value="UniProtKB-KW"/>
</dbReference>
<dbReference type="GO" id="GO:0046930">
    <property type="term" value="C:pore complex"/>
    <property type="evidence" value="ECO:0007669"/>
    <property type="project" value="UniProtKB-KW"/>
</dbReference>
<keyword evidence="9" id="KW-0472">Membrane</keyword>
<proteinExistence type="predicted"/>
<evidence type="ECO:0000256" key="10">
    <source>
        <dbReference type="ARBA" id="ARBA00023237"/>
    </source>
</evidence>
<dbReference type="GO" id="GO:0015288">
    <property type="term" value="F:porin activity"/>
    <property type="evidence" value="ECO:0007669"/>
    <property type="project" value="UniProtKB-KW"/>
</dbReference>
<dbReference type="PANTHER" id="PTHR34501">
    <property type="entry name" value="PROTEIN YDDL-RELATED"/>
    <property type="match status" value="1"/>
</dbReference>
<evidence type="ECO:0000256" key="6">
    <source>
        <dbReference type="ARBA" id="ARBA00022729"/>
    </source>
</evidence>
<gene>
    <name evidence="13" type="ORF">AWB68_04144</name>
</gene>
<dbReference type="OrthoDB" id="8982743at2"/>
<evidence type="ECO:0000256" key="4">
    <source>
        <dbReference type="ARBA" id="ARBA00022452"/>
    </source>
</evidence>
<feature type="domain" description="Porin" evidence="12">
    <location>
        <begin position="9"/>
        <end position="341"/>
    </location>
</feature>
<dbReference type="GO" id="GO:0009279">
    <property type="term" value="C:cell outer membrane"/>
    <property type="evidence" value="ECO:0007669"/>
    <property type="project" value="UniProtKB-SubCell"/>
</dbReference>
<evidence type="ECO:0000256" key="11">
    <source>
        <dbReference type="SAM" id="SignalP"/>
    </source>
</evidence>
<protein>
    <submittedName>
        <fullName evidence="13">Outer membrane protein, (Porin)-like</fullName>
    </submittedName>
</protein>
<dbReference type="InterPro" id="IPR033900">
    <property type="entry name" value="Gram_neg_porin_domain"/>
</dbReference>
<keyword evidence="6 11" id="KW-0732">Signal</keyword>
<reference evidence="13" key="1">
    <citation type="submission" date="2016-01" db="EMBL/GenBank/DDBJ databases">
        <authorList>
            <person name="Peeters C."/>
        </authorList>
    </citation>
    <scope>NUCLEOTIDE SEQUENCE [LARGE SCALE GENOMIC DNA]</scope>
    <source>
        <strain evidence="13">LMG 22940</strain>
    </source>
</reference>
<accession>A0A158JRR8</accession>
<keyword evidence="8" id="KW-0626">Porin</keyword>
<keyword evidence="14" id="KW-1185">Reference proteome</keyword>
<comment type="subcellular location">
    <subcellularLocation>
        <location evidence="1">Cell outer membrane</location>
        <topology evidence="1">Multi-pass membrane protein</topology>
    </subcellularLocation>
</comment>
<dbReference type="AlphaFoldDB" id="A0A158JRR8"/>
<dbReference type="Gene3D" id="2.40.160.10">
    <property type="entry name" value="Porin"/>
    <property type="match status" value="1"/>
</dbReference>
<evidence type="ECO:0000313" key="13">
    <source>
        <dbReference type="EMBL" id="SAL71517.1"/>
    </source>
</evidence>